<comment type="caution">
    <text evidence="1">The sequence shown here is derived from an EMBL/GenBank/DDBJ whole genome shotgun (WGS) entry which is preliminary data.</text>
</comment>
<dbReference type="EMBL" id="APWK03000050">
    <property type="protein sequence ID" value="PHH53071.1"/>
    <property type="molecule type" value="Genomic_DNA"/>
</dbReference>
<reference evidence="1 2" key="1">
    <citation type="journal article" date="2013" name="Fungal Biol.">
        <title>Analysis of microsatellite markers in the genome of the plant pathogen Ceratocystis fimbriata.</title>
        <authorList>
            <person name="Simpson M.C."/>
            <person name="Wilken P.M."/>
            <person name="Coetzee M.P."/>
            <person name="Wingfield M.J."/>
            <person name="Wingfield B.D."/>
        </authorList>
    </citation>
    <scope>NUCLEOTIDE SEQUENCE [LARGE SCALE GENOMIC DNA]</scope>
    <source>
        <strain evidence="1 2">CBS 114723</strain>
    </source>
</reference>
<evidence type="ECO:0000313" key="2">
    <source>
        <dbReference type="Proteomes" id="UP000222788"/>
    </source>
</evidence>
<dbReference type="AlphaFoldDB" id="A0A2C5X5C7"/>
<organism evidence="1 2">
    <name type="scientific">Ceratocystis fimbriata CBS 114723</name>
    <dbReference type="NCBI Taxonomy" id="1035309"/>
    <lineage>
        <taxon>Eukaryota</taxon>
        <taxon>Fungi</taxon>
        <taxon>Dikarya</taxon>
        <taxon>Ascomycota</taxon>
        <taxon>Pezizomycotina</taxon>
        <taxon>Sordariomycetes</taxon>
        <taxon>Hypocreomycetidae</taxon>
        <taxon>Microascales</taxon>
        <taxon>Ceratocystidaceae</taxon>
        <taxon>Ceratocystis</taxon>
    </lineage>
</organism>
<keyword evidence="2" id="KW-1185">Reference proteome</keyword>
<protein>
    <submittedName>
        <fullName evidence="1">Uncharacterized protein</fullName>
    </submittedName>
</protein>
<proteinExistence type="predicted"/>
<sequence length="67" mass="7702">MPKCVSNRAPPRVDHFTSLQCNVLDGIWEVGASKDRRVWILTTSYGHKYSSPTLARRMVVYYTVLVM</sequence>
<evidence type="ECO:0000313" key="1">
    <source>
        <dbReference type="EMBL" id="PHH53071.1"/>
    </source>
</evidence>
<gene>
    <name evidence="1" type="ORF">CFIMG_004595RAa</name>
</gene>
<accession>A0A2C5X5C7</accession>
<name>A0A2C5X5C7_9PEZI</name>
<dbReference type="Proteomes" id="UP000222788">
    <property type="component" value="Unassembled WGS sequence"/>
</dbReference>
<reference evidence="1 2" key="2">
    <citation type="journal article" date="2013" name="IMA Fungus">
        <title>IMA Genome-F 1: Ceratocystis fimbriata: Draft nuclear genome sequence for the plant pathogen, Ceratocystis fimbriata.</title>
        <authorList>
            <person name="Wilken P.M."/>
            <person name="Steenkamp E.T."/>
            <person name="Wingfield M.J."/>
            <person name="de Beer Z.W."/>
            <person name="Wingfield B.D."/>
        </authorList>
    </citation>
    <scope>NUCLEOTIDE SEQUENCE [LARGE SCALE GENOMIC DNA]</scope>
    <source>
        <strain evidence="1 2">CBS 114723</strain>
    </source>
</reference>